<evidence type="ECO:0000256" key="20">
    <source>
        <dbReference type="ARBA" id="ARBA00023257"/>
    </source>
</evidence>
<dbReference type="Pfam" id="PF02793">
    <property type="entry name" value="HRM"/>
    <property type="match status" value="1"/>
</dbReference>
<dbReference type="GO" id="GO:0005509">
    <property type="term" value="F:calcium ion binding"/>
    <property type="evidence" value="ECO:0007669"/>
    <property type="project" value="UniProtKB-ARBA"/>
</dbReference>
<evidence type="ECO:0000256" key="28">
    <source>
        <dbReference type="PROSITE-ProRule" id="PRU00446"/>
    </source>
</evidence>
<evidence type="ECO:0000256" key="23">
    <source>
        <dbReference type="ARBA" id="ARBA00070289"/>
    </source>
</evidence>
<feature type="transmembrane region" description="Helical" evidence="30">
    <location>
        <begin position="925"/>
        <end position="947"/>
    </location>
</feature>
<keyword evidence="9" id="KW-0430">Lectin</keyword>
<dbReference type="InterPro" id="IPR003924">
    <property type="entry name" value="GPCR_2_latrophilin"/>
</dbReference>
<evidence type="ECO:0000259" key="31">
    <source>
        <dbReference type="PROSITE" id="PS50221"/>
    </source>
</evidence>
<evidence type="ECO:0000256" key="7">
    <source>
        <dbReference type="ARBA" id="ARBA00022723"/>
    </source>
</evidence>
<dbReference type="PROSITE" id="PS50228">
    <property type="entry name" value="SUEL_LECTIN"/>
    <property type="match status" value="1"/>
</dbReference>
<dbReference type="Pfam" id="PF00002">
    <property type="entry name" value="7tm_2"/>
    <property type="match status" value="1"/>
</dbReference>
<dbReference type="InterPro" id="IPR000203">
    <property type="entry name" value="GPS"/>
</dbReference>
<name>A0A667Z6S4_9TELE</name>
<comment type="subcellular location">
    <subcellularLocation>
        <location evidence="1">Cell junction</location>
    </subcellularLocation>
    <subcellularLocation>
        <location evidence="2">Cell projection</location>
        <location evidence="2">Axon</location>
    </subcellularLocation>
    <subcellularLocation>
        <location evidence="22">Postsynaptic cell membrane</location>
        <topology evidence="22">Multi-pass membrane protein</topology>
    </subcellularLocation>
</comment>
<evidence type="ECO:0000256" key="1">
    <source>
        <dbReference type="ARBA" id="ARBA00004282"/>
    </source>
</evidence>
<dbReference type="GeneTree" id="ENSGT00940000155527"/>
<dbReference type="CDD" id="cd22846">
    <property type="entry name" value="Gal_Rha_Lectin_LPHN3"/>
    <property type="match status" value="1"/>
</dbReference>
<evidence type="ECO:0000256" key="10">
    <source>
        <dbReference type="ARBA" id="ARBA00022737"/>
    </source>
</evidence>
<keyword evidence="5" id="KW-0597">Phosphoprotein</keyword>
<evidence type="ECO:0000256" key="15">
    <source>
        <dbReference type="ARBA" id="ARBA00023136"/>
    </source>
</evidence>
<evidence type="ECO:0000256" key="25">
    <source>
        <dbReference type="ARBA" id="ARBA00093322"/>
    </source>
</evidence>
<dbReference type="GO" id="GO:0098742">
    <property type="term" value="P:cell-cell adhesion via plasma-membrane adhesion molecules"/>
    <property type="evidence" value="ECO:0007669"/>
    <property type="project" value="UniProtKB-ARBA"/>
</dbReference>
<keyword evidence="7" id="KW-0479">Metal-binding</keyword>
<evidence type="ECO:0000313" key="37">
    <source>
        <dbReference type="Proteomes" id="UP000472263"/>
    </source>
</evidence>
<dbReference type="GO" id="GO:0030246">
    <property type="term" value="F:carbohydrate binding"/>
    <property type="evidence" value="ECO:0007669"/>
    <property type="project" value="UniProtKB-KW"/>
</dbReference>
<keyword evidence="17" id="KW-0675">Receptor</keyword>
<evidence type="ECO:0000256" key="8">
    <source>
        <dbReference type="ARBA" id="ARBA00022729"/>
    </source>
</evidence>
<feature type="transmembrane region" description="Helical" evidence="30">
    <location>
        <begin position="1008"/>
        <end position="1031"/>
    </location>
</feature>
<feature type="compositionally biased region" description="Basic and acidic residues" evidence="29">
    <location>
        <begin position="1453"/>
        <end position="1466"/>
    </location>
</feature>
<feature type="region of interest" description="Disordered" evidence="29">
    <location>
        <begin position="1391"/>
        <end position="1421"/>
    </location>
</feature>
<evidence type="ECO:0000259" key="33">
    <source>
        <dbReference type="PROSITE" id="PS50228"/>
    </source>
</evidence>
<evidence type="ECO:0000256" key="24">
    <source>
        <dbReference type="ARBA" id="ARBA00082929"/>
    </source>
</evidence>
<gene>
    <name evidence="36" type="primary">ADGRL3</name>
</gene>
<keyword evidence="13" id="KW-0770">Synapse</keyword>
<dbReference type="FunFam" id="2.60.120.740:FF:000001">
    <property type="entry name" value="Adhesion G protein-coupled receptor L2"/>
    <property type="match status" value="1"/>
</dbReference>
<evidence type="ECO:0000256" key="2">
    <source>
        <dbReference type="ARBA" id="ARBA00004489"/>
    </source>
</evidence>
<dbReference type="GO" id="GO:0160221">
    <property type="term" value="P:Rho-activating G protein-coupled receptor signaling pathway"/>
    <property type="evidence" value="ECO:0007669"/>
    <property type="project" value="UniProtKB-ARBA"/>
</dbReference>
<comment type="function">
    <text evidence="25">Orphan adhesion G-protein coupled receptor (aGPCR), which mediates synapse specificity. Ligand binding causes a conformation change that triggers signaling via guanine nucleotide-binding proteins (G proteins) and modulates the activity of downstream effectors, such as adenylate cyclase. Isoform 1 is specifically coupled to G(s) G proteins and mediates activation of adenylate cyclase activity. Following G-protein coupled receptor activation, undergoes liquid-liquid phase transition, associates with (1) cell adhesion molecules that are expressed at the surface of adjacent cells, as well as (2) PDZ-containing proteins, such as SHANK3 and DLG4, in the cytoplasm to direct synapse formation.</text>
</comment>
<dbReference type="InterPro" id="IPR057244">
    <property type="entry name" value="GAIN_B"/>
</dbReference>
<keyword evidence="18" id="KW-0325">Glycoprotein</keyword>
<reference evidence="36" key="1">
    <citation type="submission" date="2019-06" db="EMBL/GenBank/DDBJ databases">
        <authorList>
            <consortium name="Wellcome Sanger Institute Data Sharing"/>
        </authorList>
    </citation>
    <scope>NUCLEOTIDE SEQUENCE [LARGE SCALE GENOMIC DNA]</scope>
</reference>
<evidence type="ECO:0000256" key="9">
    <source>
        <dbReference type="ARBA" id="ARBA00022734"/>
    </source>
</evidence>
<evidence type="ECO:0000259" key="35">
    <source>
        <dbReference type="PROSITE" id="PS51132"/>
    </source>
</evidence>
<protein>
    <recommendedName>
        <fullName evidence="23">Adhesion G protein-coupled receptor L3</fullName>
    </recommendedName>
    <alternativeName>
        <fullName evidence="24">Latrophilin-3</fullName>
    </alternativeName>
</protein>
<dbReference type="Pfam" id="PF02140">
    <property type="entry name" value="SUEL_Lectin"/>
    <property type="match status" value="1"/>
</dbReference>
<evidence type="ECO:0000256" key="29">
    <source>
        <dbReference type="SAM" id="MobiDB-lite"/>
    </source>
</evidence>
<dbReference type="InterPro" id="IPR000832">
    <property type="entry name" value="GPCR_2_secretin-like"/>
</dbReference>
<dbReference type="SMART" id="SM00008">
    <property type="entry name" value="HormR"/>
    <property type="match status" value="1"/>
</dbReference>
<dbReference type="InterPro" id="IPR046338">
    <property type="entry name" value="GAIN_dom_sf"/>
</dbReference>
<dbReference type="PROSITE" id="PS50261">
    <property type="entry name" value="G_PROTEIN_RECEP_F2_4"/>
    <property type="match status" value="1"/>
</dbReference>
<dbReference type="PRINTS" id="PR01444">
    <property type="entry name" value="LATROPHILIN"/>
</dbReference>
<dbReference type="Gene3D" id="1.25.40.610">
    <property type="match status" value="1"/>
</dbReference>
<keyword evidence="19" id="KW-0807">Transducer</keyword>
<keyword evidence="37" id="KW-1185">Reference proteome</keyword>
<dbReference type="PROSITE" id="PS00650">
    <property type="entry name" value="G_PROTEIN_RECEP_F2_2"/>
    <property type="match status" value="1"/>
</dbReference>
<keyword evidence="20" id="KW-0628">Postsynaptic cell membrane</keyword>
<dbReference type="PANTHER" id="PTHR12011">
    <property type="entry name" value="ADHESION G-PROTEIN COUPLED RECEPTOR"/>
    <property type="match status" value="1"/>
</dbReference>
<dbReference type="GO" id="GO:0070161">
    <property type="term" value="C:anchoring junction"/>
    <property type="evidence" value="ECO:0007669"/>
    <property type="project" value="UniProtKB-SubCell"/>
</dbReference>
<evidence type="ECO:0000256" key="5">
    <source>
        <dbReference type="ARBA" id="ARBA00022553"/>
    </source>
</evidence>
<feature type="transmembrane region" description="Helical" evidence="30">
    <location>
        <begin position="866"/>
        <end position="889"/>
    </location>
</feature>
<feature type="domain" description="GAIN-B" evidence="31">
    <location>
        <begin position="676"/>
        <end position="854"/>
    </location>
</feature>
<dbReference type="Gene3D" id="4.10.1240.10">
    <property type="entry name" value="GPCR, family 2, extracellular hormone receptor domain"/>
    <property type="match status" value="1"/>
</dbReference>
<feature type="domain" description="G-protein coupled receptors family 2 profile 1" evidence="32">
    <location>
        <begin position="485"/>
        <end position="542"/>
    </location>
</feature>
<evidence type="ECO:0000256" key="4">
    <source>
        <dbReference type="ARBA" id="ARBA00022475"/>
    </source>
</evidence>
<feature type="region of interest" description="Disordered" evidence="29">
    <location>
        <begin position="1446"/>
        <end position="1473"/>
    </location>
</feature>
<evidence type="ECO:0000256" key="30">
    <source>
        <dbReference type="SAM" id="Phobius"/>
    </source>
</evidence>
<dbReference type="PRINTS" id="PR00249">
    <property type="entry name" value="GPCRSECRETIN"/>
</dbReference>
<dbReference type="SMART" id="SM00303">
    <property type="entry name" value="GPS"/>
    <property type="match status" value="1"/>
</dbReference>
<evidence type="ECO:0000313" key="36">
    <source>
        <dbReference type="Ensembl" id="ENSMMDP00005028861.1"/>
    </source>
</evidence>
<evidence type="ECO:0000256" key="19">
    <source>
        <dbReference type="ARBA" id="ARBA00023224"/>
    </source>
</evidence>
<evidence type="ECO:0000259" key="32">
    <source>
        <dbReference type="PROSITE" id="PS50227"/>
    </source>
</evidence>
<keyword evidence="15 30" id="KW-0472">Membrane</keyword>
<keyword evidence="12 30" id="KW-1133">Transmembrane helix</keyword>
<dbReference type="GO" id="GO:0007189">
    <property type="term" value="P:adenylate cyclase-activating G protein-coupled receptor signaling pathway"/>
    <property type="evidence" value="ECO:0007669"/>
    <property type="project" value="TreeGrafter"/>
</dbReference>
<comment type="subunit">
    <text evidence="27">Heterodimer of 2 chains generated by proteolytic processing; the large extracellular N-terminal fragment and the membrane-bound C-terminal fragment predominantly remain associated and non-covalently linked. Interacts (via olfactomedin-like domain) with FLRT1 (via extracellular domain). Interacts (via olfactomedin-like domain) with FLRT2 (via extracellular domain). Interacts (via olfactomedin-like domain) with FLRT3 (via extracellular domain); the interaction is direct. Interacts (via extracellular domain) with TENM1. Interacts (via extracellular domain) with TENM2. Interacts (via extracellular domain) with TENM3. Identified in a complex with FLRT3 and UNC5B; does not interact with UNC5B by itself. Identified in a complex with FLRT3 and UNC5D; does not interact with UNC5D by itself.</text>
</comment>
<evidence type="ECO:0000256" key="3">
    <source>
        <dbReference type="ARBA" id="ARBA00010933"/>
    </source>
</evidence>
<dbReference type="Gene3D" id="2.60.220.50">
    <property type="match status" value="1"/>
</dbReference>
<evidence type="ECO:0000256" key="26">
    <source>
        <dbReference type="ARBA" id="ARBA00093488"/>
    </source>
</evidence>
<dbReference type="InterPro" id="IPR001879">
    <property type="entry name" value="GPCR_2_extracellular_dom"/>
</dbReference>
<dbReference type="PROSITE" id="PS50221">
    <property type="entry name" value="GAIN_B"/>
    <property type="match status" value="1"/>
</dbReference>
<dbReference type="GO" id="GO:0004930">
    <property type="term" value="F:G protein-coupled receptor activity"/>
    <property type="evidence" value="ECO:0007669"/>
    <property type="project" value="UniProtKB-KW"/>
</dbReference>
<dbReference type="Pfam" id="PF02191">
    <property type="entry name" value="OLF"/>
    <property type="match status" value="1"/>
</dbReference>
<dbReference type="InterPro" id="IPR017983">
    <property type="entry name" value="GPCR_2_secretin-like_CS"/>
</dbReference>
<evidence type="ECO:0000256" key="6">
    <source>
        <dbReference type="ARBA" id="ARBA00022692"/>
    </source>
</evidence>
<dbReference type="InterPro" id="IPR032471">
    <property type="entry name" value="AGRL2-4_GAIN_subdom_A"/>
</dbReference>
<dbReference type="InterPro" id="IPR000922">
    <property type="entry name" value="Lectin_gal-bd_dom"/>
</dbReference>
<feature type="domain" description="SUEL-type lectin" evidence="33">
    <location>
        <begin position="34"/>
        <end position="123"/>
    </location>
</feature>
<dbReference type="SMART" id="SM00284">
    <property type="entry name" value="OLF"/>
    <property type="match status" value="1"/>
</dbReference>
<dbReference type="Proteomes" id="UP000472263">
    <property type="component" value="Chromosome 18"/>
</dbReference>
<organism evidence="36 37">
    <name type="scientific">Myripristis murdjan</name>
    <name type="common">pinecone soldierfish</name>
    <dbReference type="NCBI Taxonomy" id="586833"/>
    <lineage>
        <taxon>Eukaryota</taxon>
        <taxon>Metazoa</taxon>
        <taxon>Chordata</taxon>
        <taxon>Craniata</taxon>
        <taxon>Vertebrata</taxon>
        <taxon>Euteleostomi</taxon>
        <taxon>Actinopterygii</taxon>
        <taxon>Neopterygii</taxon>
        <taxon>Teleostei</taxon>
        <taxon>Neoteleostei</taxon>
        <taxon>Acanthomorphata</taxon>
        <taxon>Holocentriformes</taxon>
        <taxon>Holocentridae</taxon>
        <taxon>Myripristis</taxon>
    </lineage>
</organism>
<dbReference type="FunFam" id="2.60.220.50:FF:000001">
    <property type="entry name" value="Adhesion G protein-coupled receptor L2"/>
    <property type="match status" value="1"/>
</dbReference>
<comment type="similarity">
    <text evidence="3">Belongs to the G-protein coupled receptor 2 family. LN-TM7 subfamily.</text>
</comment>
<dbReference type="PROSITE" id="PS51132">
    <property type="entry name" value="OLF"/>
    <property type="match status" value="1"/>
</dbReference>
<dbReference type="InterPro" id="IPR043159">
    <property type="entry name" value="Lectin_gal-bd_sf"/>
</dbReference>
<evidence type="ECO:0000256" key="21">
    <source>
        <dbReference type="ARBA" id="ARBA00023273"/>
    </source>
</evidence>
<dbReference type="FunFam" id="1.25.40.610:FF:000003">
    <property type="entry name" value="adhesion G protein-coupled receptor L3"/>
    <property type="match status" value="1"/>
</dbReference>
<dbReference type="InterPro" id="IPR017981">
    <property type="entry name" value="GPCR_2-like_7TM"/>
</dbReference>
<dbReference type="Pfam" id="PF02354">
    <property type="entry name" value="Latrophilin"/>
    <property type="match status" value="1"/>
</dbReference>
<keyword evidence="11" id="KW-0965">Cell junction</keyword>
<feature type="domain" description="G-protein coupled receptors family 2 profile 2" evidence="34">
    <location>
        <begin position="864"/>
        <end position="1111"/>
    </location>
</feature>
<evidence type="ECO:0000256" key="14">
    <source>
        <dbReference type="ARBA" id="ARBA00023040"/>
    </source>
</evidence>
<keyword evidence="14" id="KW-0297">G-protein coupled receptor</keyword>
<dbReference type="Pfam" id="PF01825">
    <property type="entry name" value="GPS"/>
    <property type="match status" value="1"/>
</dbReference>
<dbReference type="Gene3D" id="1.20.1070.10">
    <property type="entry name" value="Rhodopsin 7-helix transmembrane proteins"/>
    <property type="match status" value="1"/>
</dbReference>
<dbReference type="InterPro" id="IPR003334">
    <property type="entry name" value="GPCR_2_latrophilin_rcpt_C"/>
</dbReference>
<accession>A0A667Z6S4</accession>
<keyword evidence="8" id="KW-0732">Signal</keyword>
<keyword evidence="21" id="KW-0966">Cell projection</keyword>
<feature type="transmembrane region" description="Helical" evidence="30">
    <location>
        <begin position="1059"/>
        <end position="1081"/>
    </location>
</feature>
<evidence type="ECO:0000256" key="11">
    <source>
        <dbReference type="ARBA" id="ARBA00022949"/>
    </source>
</evidence>
<sequence>YKTRHCLVFWILQYPIYAFSRAPIPMAVVRRELSCESYPIELRCPGTDVIMIESANYGRTDDKICDADPAQMENTRCYLPDAYKIMSQRCNNRTQCAVVAGPDVFPDPCPGTYKYLEVQYECVPYKVEQKVFLCPGLLRGVYQSEHLFESDHQSGAWCKDPLQASDKIYYMPWTPYRTDTLTEYSSKEDFIAGRPTTTYKLPHRVDGTGFVVYDGALFFNKERTRNIVKFDLRTRIKSGEAIIANANYHDTSPYRWGGKSDIDLAVDENGLWVIYATEQNNGRIVISQLNPYTLRVEGTWDTAYDKRSASNAFMICGILYVVKSVYEDDDNEATGNKIDYIYNTELSKDGFLDIPFPNSYQYIAAVDYNPRDNLLYVWNNYHVVKYSLDFGALDNRLGKTSLYFYFFHTTYITTTRPTTVTMTTTTASTTTTTTRAASATTAIAQRPRTTSTMAAPGHTPVEGLVPEDGSRPPPSTKLPTIRVEYCNPLVMSDISWPKTKQGVMAKMSCPPGTIGVALYMCMGPEGYWDPQGPDLSNCTSPWVNLISQKIKAGETAAVIARELAEQTKSNLQAGDITYTVKAMVQLVDLLDVQLRNLTPGGKDSAARSLNKLQKRERSCRFYVQAMVETVNNLLQPQAQAAWRELSTGEQLRAATMLLDTVEQGAFVLADNLLKTDIVQENTDNIQLEVARMSTDGNLPDLKFPQTGGQGNSIHLSANTLKQHGRNGEIRIAFVLYKHIGVYLSTENASMKLGSEAMATNYSVIVNSPVITAAINKDSNKVYLSDPVIFTIRHLQQSEENFNPNCSFWSYSKRSMTGYWSTQDCRLLGTNRTHTTCSCTHLTNFAVLMAHVEVKNADPVHDMLLDVITWVGILLSLVCLLISLFTFCFFRGLQSDRNTIHKNLCISLFIAESLFLVGINRGDQPIACAVFAALLHFFFLAAFTWMFLEGVQLYIMLVEVFESEHSRRRYFYLVGYGVPALIVAVSAAVDYRSYGTDRVCWLRLDTYFIWSFIGPATLIIMLNVIFLGIALYKMFHHTAILKPDSGYQPDLVILLCSRSWVIGAIALLCLLGLTWAFGLMYVNESTVVMAYLFTIFNSLQGMFIFIFHCVLQKKVRKEYGKCLRTHCCSGKSVESSIGSGKGTASRAPGRYSSGSQSRIRRMWNDTVRKQSESSFMTGDINSSASLNRGAMANHLIPNALLRPHGTNNPYNTLLGESAVYNNPLGMYNTQEGILNNARDTSVMDTLPLNGNHGNSYSIASAEYMSDCVQIIDRGYNHKETTLEKKILKELTSNYIPSYLNNTHERSAEQNRNLMNKLVNNVSNGGKDSLGLELIREESNAPLLPQRRIPQENSESFFPLLTNEHTQDEGSSPSHNHQRDSLYTSMPMLAGLPDVSAASADGSKDAGDTKSPEASSDDVYYKSMPNLGSRNHLHQLHSYYQLGRGSSDGFIVPPNKEDVTPEEAHQEPSHLVTSL</sequence>
<keyword evidence="10" id="KW-0677">Repeat</keyword>
<evidence type="ECO:0000256" key="17">
    <source>
        <dbReference type="ARBA" id="ARBA00023170"/>
    </source>
</evidence>
<feature type="region of interest" description="Disordered" evidence="29">
    <location>
        <begin position="1131"/>
        <end position="1153"/>
    </location>
</feature>
<reference evidence="36" key="2">
    <citation type="submission" date="2025-08" db="UniProtKB">
        <authorList>
            <consortium name="Ensembl"/>
        </authorList>
    </citation>
    <scope>IDENTIFICATION</scope>
</reference>
<dbReference type="Ensembl" id="ENSMMDT00005029545.1">
    <property type="protein sequence ID" value="ENSMMDP00005028861.1"/>
    <property type="gene ID" value="ENSMMDG00005011905.1"/>
</dbReference>
<keyword evidence="4" id="KW-1003">Cell membrane</keyword>
<dbReference type="FunFam" id="1.20.1070.10:FF:000011">
    <property type="entry name" value="Adhesion G protein-coupled receptor L2"/>
    <property type="match status" value="1"/>
</dbReference>
<feature type="domain" description="Olfactomedin-like" evidence="35">
    <location>
        <begin position="133"/>
        <end position="392"/>
    </location>
</feature>
<evidence type="ECO:0000259" key="34">
    <source>
        <dbReference type="PROSITE" id="PS50261"/>
    </source>
</evidence>
<comment type="subunit">
    <text evidence="26">Interacts (via PDZ-binding motif) with SHANK3. Interacts (via PDZ-binding motif) with DLG4.</text>
</comment>
<feature type="transmembrane region" description="Helical" evidence="30">
    <location>
        <begin position="1087"/>
        <end position="1110"/>
    </location>
</feature>
<feature type="disulfide bond" evidence="28">
    <location>
        <begin position="134"/>
        <end position="316"/>
    </location>
</feature>
<evidence type="ECO:0000256" key="22">
    <source>
        <dbReference type="ARBA" id="ARBA00034104"/>
    </source>
</evidence>
<evidence type="ECO:0000256" key="13">
    <source>
        <dbReference type="ARBA" id="ARBA00023018"/>
    </source>
</evidence>
<dbReference type="GO" id="GO:0030424">
    <property type="term" value="C:axon"/>
    <property type="evidence" value="ECO:0007669"/>
    <property type="project" value="UniProtKB-SubCell"/>
</dbReference>
<evidence type="ECO:0000256" key="18">
    <source>
        <dbReference type="ARBA" id="ARBA00023180"/>
    </source>
</evidence>
<keyword evidence="6 30" id="KW-0812">Transmembrane</keyword>
<dbReference type="Pfam" id="PF16489">
    <property type="entry name" value="GAIN"/>
    <property type="match status" value="1"/>
</dbReference>
<feature type="transmembrane region" description="Helical" evidence="30">
    <location>
        <begin position="901"/>
        <end position="919"/>
    </location>
</feature>
<reference evidence="36" key="3">
    <citation type="submission" date="2025-09" db="UniProtKB">
        <authorList>
            <consortium name="Ensembl"/>
        </authorList>
    </citation>
    <scope>IDENTIFICATION</scope>
</reference>
<dbReference type="PANTHER" id="PTHR12011:SF60">
    <property type="entry name" value="ADHESION G PROTEIN-COUPLED RECEPTOR L3"/>
    <property type="match status" value="1"/>
</dbReference>
<dbReference type="GO" id="GO:0007166">
    <property type="term" value="P:cell surface receptor signaling pathway"/>
    <property type="evidence" value="ECO:0007669"/>
    <property type="project" value="InterPro"/>
</dbReference>
<evidence type="ECO:0000256" key="12">
    <source>
        <dbReference type="ARBA" id="ARBA00022989"/>
    </source>
</evidence>
<proteinExistence type="inferred from homology"/>
<feature type="region of interest" description="Disordered" evidence="29">
    <location>
        <begin position="447"/>
        <end position="478"/>
    </location>
</feature>
<dbReference type="InterPro" id="IPR003112">
    <property type="entry name" value="Olfac-like_dom"/>
</dbReference>
<dbReference type="PROSITE" id="PS50227">
    <property type="entry name" value="G_PROTEIN_RECEP_F2_3"/>
    <property type="match status" value="1"/>
</dbReference>
<dbReference type="GO" id="GO:0045211">
    <property type="term" value="C:postsynaptic membrane"/>
    <property type="evidence" value="ECO:0007669"/>
    <property type="project" value="UniProtKB-SubCell"/>
</dbReference>
<dbReference type="Gene3D" id="2.60.120.740">
    <property type="match status" value="1"/>
</dbReference>
<feature type="compositionally biased region" description="Basic and acidic residues" evidence="29">
    <location>
        <begin position="1400"/>
        <end position="1409"/>
    </location>
</feature>
<evidence type="ECO:0000256" key="16">
    <source>
        <dbReference type="ARBA" id="ARBA00023157"/>
    </source>
</evidence>
<evidence type="ECO:0000256" key="27">
    <source>
        <dbReference type="ARBA" id="ARBA00093538"/>
    </source>
</evidence>
<dbReference type="InterPro" id="IPR036445">
    <property type="entry name" value="GPCR_2_extracell_dom_sf"/>
</dbReference>
<keyword evidence="16 28" id="KW-1015">Disulfide bond</keyword>
<feature type="transmembrane region" description="Helical" evidence="30">
    <location>
        <begin position="968"/>
        <end position="988"/>
    </location>
</feature>